<dbReference type="PANTHER" id="PTHR43501:SF1">
    <property type="entry name" value="CYTOSOL NON-SPECIFIC DIPEPTIDASE"/>
    <property type="match status" value="1"/>
</dbReference>
<evidence type="ECO:0000256" key="1">
    <source>
        <dbReference type="ARBA" id="ARBA00001941"/>
    </source>
</evidence>
<sequence length="484" mass="53079">MSDILGNLNPRAVFHYFEEMTKIPRESGNEAAISQYLVDFANEHGLEVIQEPCKNVIIKKPATAGYENAPRVILQGHMDMVCVKDDELEFDFETQALPIYVEGDWIKSKGTTLGADNGIAVAMSLAILADKTMAHPALTVLVTTEEETGMDGVMALDPAHVQGDILINIDSEEEGVALASCAGGVRNSLKLPLEWMTLSDNSLVSYEVVISGLKGGHSGIEINKCRANANKLMGRFFHYVQDLQVSVAHVAGGEKMNAISKRAKMVLTLSKDKVSTLEEKVKDFEIMIRAEFETADQDITLKLAPVATELKVWTAETLQKVTHILQLIPYGPQTMSANVAGLVESSSNIGVVEMTESEIEFNSAVRSSVGSLKREINHRIQAIADLTGAKMELIADYPEWEFETDSKIRDIMKEVYERTAGKELEVSAIHAGLECGFLSQKLGKIDMISIGPDITGAHTPKESLSISSTERVYDFLCQVLKEIK</sequence>
<dbReference type="CDD" id="cd03890">
    <property type="entry name" value="M20_pepD"/>
    <property type="match status" value="1"/>
</dbReference>
<evidence type="ECO:0000256" key="13">
    <source>
        <dbReference type="ARBA" id="ARBA00071271"/>
    </source>
</evidence>
<keyword evidence="3" id="KW-0645">Protease</keyword>
<gene>
    <name evidence="19" type="primary">pepD</name>
    <name evidence="19" type="ORF">GMA92_13510</name>
</gene>
<keyword evidence="8" id="KW-0170">Cobalt</keyword>
<dbReference type="InterPro" id="IPR002933">
    <property type="entry name" value="Peptidase_M20"/>
</dbReference>
<dbReference type="OrthoDB" id="9773892at2"/>
<organism evidence="19 20">
    <name type="scientific">Turicibacter sanguinis</name>
    <dbReference type="NCBI Taxonomy" id="154288"/>
    <lineage>
        <taxon>Bacteria</taxon>
        <taxon>Bacillati</taxon>
        <taxon>Bacillota</taxon>
        <taxon>Erysipelotrichia</taxon>
        <taxon>Erysipelotrichales</taxon>
        <taxon>Turicibacteraceae</taxon>
        <taxon>Turicibacter</taxon>
    </lineage>
</organism>
<evidence type="ECO:0000256" key="5">
    <source>
        <dbReference type="ARBA" id="ARBA00022801"/>
    </source>
</evidence>
<dbReference type="SUPFAM" id="SSF53187">
    <property type="entry name" value="Zn-dependent exopeptidases"/>
    <property type="match status" value="1"/>
</dbReference>
<keyword evidence="6" id="KW-0862">Zinc</keyword>
<dbReference type="EMBL" id="WMQE01000038">
    <property type="protein sequence ID" value="MTK22430.1"/>
    <property type="molecule type" value="Genomic_DNA"/>
</dbReference>
<dbReference type="PANTHER" id="PTHR43501">
    <property type="entry name" value="CYTOSOL NON-SPECIFIC DIPEPTIDASE"/>
    <property type="match status" value="1"/>
</dbReference>
<comment type="cofactor">
    <cofactor evidence="1">
        <name>Co(2+)</name>
        <dbReference type="ChEBI" id="CHEBI:48828"/>
    </cofactor>
</comment>
<evidence type="ECO:0000256" key="4">
    <source>
        <dbReference type="ARBA" id="ARBA00022723"/>
    </source>
</evidence>
<feature type="domain" description="Peptidase M20 dimerisation" evidence="18">
    <location>
        <begin position="211"/>
        <end position="292"/>
    </location>
</feature>
<evidence type="ECO:0000256" key="11">
    <source>
        <dbReference type="ARBA" id="ARBA00044252"/>
    </source>
</evidence>
<reference evidence="19 20" key="1">
    <citation type="journal article" date="2019" name="Nat. Med.">
        <title>A library of human gut bacterial isolates paired with longitudinal multiomics data enables mechanistic microbiome research.</title>
        <authorList>
            <person name="Poyet M."/>
            <person name="Groussin M."/>
            <person name="Gibbons S.M."/>
            <person name="Avila-Pacheco J."/>
            <person name="Jiang X."/>
            <person name="Kearney S.M."/>
            <person name="Perrotta A.R."/>
            <person name="Berdy B."/>
            <person name="Zhao S."/>
            <person name="Lieberman T.D."/>
            <person name="Swanson P.K."/>
            <person name="Smith M."/>
            <person name="Roesemann S."/>
            <person name="Alexander J.E."/>
            <person name="Rich S.A."/>
            <person name="Livny J."/>
            <person name="Vlamakis H."/>
            <person name="Clish C."/>
            <person name="Bullock K."/>
            <person name="Deik A."/>
            <person name="Scott J."/>
            <person name="Pierce K.A."/>
            <person name="Xavier R.J."/>
            <person name="Alm E.J."/>
        </authorList>
    </citation>
    <scope>NUCLEOTIDE SEQUENCE [LARGE SCALE GENOMIC DNA]</scope>
    <source>
        <strain evidence="19 20">BIOML-A198</strain>
    </source>
</reference>
<keyword evidence="7" id="KW-0482">Metalloprotease</keyword>
<evidence type="ECO:0000259" key="18">
    <source>
        <dbReference type="Pfam" id="PF07687"/>
    </source>
</evidence>
<evidence type="ECO:0000256" key="6">
    <source>
        <dbReference type="ARBA" id="ARBA00022833"/>
    </source>
</evidence>
<keyword evidence="4" id="KW-0479">Metal-binding</keyword>
<proteinExistence type="inferred from homology"/>
<dbReference type="PRINTS" id="PR00934">
    <property type="entry name" value="XHISDIPTASE"/>
</dbReference>
<dbReference type="GO" id="GO:0046872">
    <property type="term" value="F:metal ion binding"/>
    <property type="evidence" value="ECO:0007669"/>
    <property type="project" value="UniProtKB-KW"/>
</dbReference>
<evidence type="ECO:0000256" key="8">
    <source>
        <dbReference type="ARBA" id="ARBA00023285"/>
    </source>
</evidence>
<dbReference type="EC" id="3.4.13.18" evidence="10"/>
<dbReference type="RefSeq" id="WP_006783314.1">
    <property type="nucleotide sequence ID" value="NZ_CAJJOK010000015.1"/>
</dbReference>
<comment type="similarity">
    <text evidence="12">Belongs to the peptidase M20C family.</text>
</comment>
<dbReference type="Pfam" id="PF07687">
    <property type="entry name" value="M20_dimer"/>
    <property type="match status" value="1"/>
</dbReference>
<dbReference type="InterPro" id="IPR001160">
    <property type="entry name" value="Peptidase_M20C"/>
</dbReference>
<evidence type="ECO:0000256" key="16">
    <source>
        <dbReference type="ARBA" id="ARBA00077688"/>
    </source>
</evidence>
<keyword evidence="19" id="KW-0224">Dipeptidase</keyword>
<dbReference type="GO" id="GO:0070573">
    <property type="term" value="F:metallodipeptidase activity"/>
    <property type="evidence" value="ECO:0007669"/>
    <property type="project" value="TreeGrafter"/>
</dbReference>
<evidence type="ECO:0000256" key="15">
    <source>
        <dbReference type="ARBA" id="ARBA00076004"/>
    </source>
</evidence>
<evidence type="ECO:0000256" key="7">
    <source>
        <dbReference type="ARBA" id="ARBA00023049"/>
    </source>
</evidence>
<dbReference type="PIRSF" id="PIRSF016599">
    <property type="entry name" value="Xaa-His_dipept"/>
    <property type="match status" value="1"/>
</dbReference>
<dbReference type="Gene3D" id="3.40.630.10">
    <property type="entry name" value="Zn peptidases"/>
    <property type="match status" value="2"/>
</dbReference>
<comment type="cofactor">
    <cofactor evidence="2">
        <name>Zn(2+)</name>
        <dbReference type="ChEBI" id="CHEBI:29105"/>
    </cofactor>
</comment>
<name>A0A173STD1_9FIRM</name>
<dbReference type="FunFam" id="3.40.630.10:FF:000072">
    <property type="entry name" value="Aminoacyl-histidine dipeptidase"/>
    <property type="match status" value="1"/>
</dbReference>
<dbReference type="Pfam" id="PF01546">
    <property type="entry name" value="Peptidase_M20"/>
    <property type="match status" value="1"/>
</dbReference>
<dbReference type="GO" id="GO:0006508">
    <property type="term" value="P:proteolysis"/>
    <property type="evidence" value="ECO:0007669"/>
    <property type="project" value="UniProtKB-KW"/>
</dbReference>
<evidence type="ECO:0000256" key="10">
    <source>
        <dbReference type="ARBA" id="ARBA00038976"/>
    </source>
</evidence>
<evidence type="ECO:0000256" key="3">
    <source>
        <dbReference type="ARBA" id="ARBA00022670"/>
    </source>
</evidence>
<evidence type="ECO:0000256" key="12">
    <source>
        <dbReference type="ARBA" id="ARBA00061423"/>
    </source>
</evidence>
<accession>A0A173STD1</accession>
<evidence type="ECO:0000313" key="20">
    <source>
        <dbReference type="Proteomes" id="UP000487649"/>
    </source>
</evidence>
<evidence type="ECO:0000256" key="14">
    <source>
        <dbReference type="ARBA" id="ARBA00075285"/>
    </source>
</evidence>
<dbReference type="InterPro" id="IPR011650">
    <property type="entry name" value="Peptidase_M20_dimer"/>
</dbReference>
<dbReference type="GO" id="GO:0005829">
    <property type="term" value="C:cytosol"/>
    <property type="evidence" value="ECO:0007669"/>
    <property type="project" value="TreeGrafter"/>
</dbReference>
<comment type="caution">
    <text evidence="19">The sequence shown here is derived from an EMBL/GenBank/DDBJ whole genome shotgun (WGS) entry which is preliminary data.</text>
</comment>
<dbReference type="NCBIfam" id="TIGR01893">
    <property type="entry name" value="aa-his-dipept"/>
    <property type="match status" value="1"/>
</dbReference>
<evidence type="ECO:0000256" key="17">
    <source>
        <dbReference type="ARBA" id="ARBA00078074"/>
    </source>
</evidence>
<keyword evidence="5 19" id="KW-0378">Hydrolase</keyword>
<dbReference type="GeneID" id="60059870"/>
<comment type="catalytic activity">
    <reaction evidence="9">
        <text>Hydrolysis of dipeptides, preferentially hydrophobic dipeptides including prolyl amino acids.</text>
        <dbReference type="EC" id="3.4.13.18"/>
    </reaction>
</comment>
<dbReference type="AlphaFoldDB" id="A0A173STD1"/>
<evidence type="ECO:0000256" key="2">
    <source>
        <dbReference type="ARBA" id="ARBA00001947"/>
    </source>
</evidence>
<dbReference type="Proteomes" id="UP000487649">
    <property type="component" value="Unassembled WGS sequence"/>
</dbReference>
<evidence type="ECO:0000256" key="9">
    <source>
        <dbReference type="ARBA" id="ARBA00036421"/>
    </source>
</evidence>
<evidence type="ECO:0000313" key="19">
    <source>
        <dbReference type="EMBL" id="MTK22430.1"/>
    </source>
</evidence>
<dbReference type="FunFam" id="3.40.630.10:FF:000015">
    <property type="entry name" value="Aminoacyl-histidine dipeptidase PepD"/>
    <property type="match status" value="1"/>
</dbReference>
<protein>
    <recommendedName>
        <fullName evidence="13">Cytosol non-specific dipeptidase</fullName>
        <ecNumber evidence="10">3.4.13.18</ecNumber>
    </recommendedName>
    <alternativeName>
        <fullName evidence="16">Aminoacyl-histidine dipeptidase</fullName>
    </alternativeName>
    <alternativeName>
        <fullName evidence="15">Beta-alanyl-histidine dipeptidase</fullName>
    </alternativeName>
    <alternativeName>
        <fullName evidence="14">Carnosinase</fullName>
    </alternativeName>
    <alternativeName>
        <fullName evidence="11">Peptidase D</fullName>
    </alternativeName>
    <alternativeName>
        <fullName evidence="17">Xaa-His dipeptidase</fullName>
    </alternativeName>
</protein>